<dbReference type="Ensembl" id="ENSMODT00000000418.4">
    <property type="protein sequence ID" value="ENSMODP00000000409.3"/>
    <property type="gene ID" value="ENSMODG00000000345.4"/>
</dbReference>
<comment type="similarity">
    <text evidence="14">Belongs to the MHC class I family.</text>
</comment>
<dbReference type="InterPro" id="IPR003597">
    <property type="entry name" value="Ig_C1-set"/>
</dbReference>
<evidence type="ECO:0000313" key="16">
    <source>
        <dbReference type="EMBL" id="BAJ11490.1"/>
    </source>
</evidence>
<dbReference type="GO" id="GO:0005615">
    <property type="term" value="C:extracellular space"/>
    <property type="evidence" value="ECO:0000318"/>
    <property type="project" value="GO_Central"/>
</dbReference>
<keyword evidence="4" id="KW-0490">MHC I</keyword>
<dbReference type="PANTHER" id="PTHR16675">
    <property type="entry name" value="MHC CLASS I-RELATED"/>
    <property type="match status" value="1"/>
</dbReference>
<dbReference type="InterPro" id="IPR050208">
    <property type="entry name" value="MHC_class-I_related"/>
</dbReference>
<keyword evidence="8" id="KW-0391">Immunity</keyword>
<evidence type="ECO:0000259" key="15">
    <source>
        <dbReference type="PROSITE" id="PS50835"/>
    </source>
</evidence>
<dbReference type="KEGG" id="mdo:100499216"/>
<dbReference type="InterPro" id="IPR001039">
    <property type="entry name" value="MHC_I_a_a1/a2"/>
</dbReference>
<feature type="domain" description="Ig-like" evidence="15">
    <location>
        <begin position="247"/>
        <end position="317"/>
    </location>
</feature>
<evidence type="ECO:0000256" key="12">
    <source>
        <dbReference type="ARBA" id="ARBA00023180"/>
    </source>
</evidence>
<evidence type="ECO:0000256" key="11">
    <source>
        <dbReference type="ARBA" id="ARBA00023157"/>
    </source>
</evidence>
<name>D7URV5_MONDO</name>
<evidence type="ECO:0000256" key="6">
    <source>
        <dbReference type="ARBA" id="ARBA00022692"/>
    </source>
</evidence>
<dbReference type="CTD" id="100499216"/>
<evidence type="ECO:0000313" key="17">
    <source>
        <dbReference type="Ensembl" id="ENSMODP00000000409.3"/>
    </source>
</evidence>
<organism evidence="16">
    <name type="scientific">Monodelphis domestica</name>
    <name type="common">Gray short-tailed opossum</name>
    <dbReference type="NCBI Taxonomy" id="13616"/>
    <lineage>
        <taxon>Eukaryota</taxon>
        <taxon>Metazoa</taxon>
        <taxon>Chordata</taxon>
        <taxon>Craniata</taxon>
        <taxon>Vertebrata</taxon>
        <taxon>Euteleostomi</taxon>
        <taxon>Mammalia</taxon>
        <taxon>Metatheria</taxon>
        <taxon>Didelphimorphia</taxon>
        <taxon>Didelphidae</taxon>
        <taxon>Monodelphis</taxon>
    </lineage>
</organism>
<keyword evidence="7" id="KW-0732">Signal</keyword>
<comment type="subcellular location">
    <subcellularLocation>
        <location evidence="2">Cell membrane</location>
    </subcellularLocation>
    <subcellularLocation>
        <location evidence="1">Early endosome membrane</location>
        <topology evidence="1">Single-pass type I membrane protein</topology>
    </subcellularLocation>
    <subcellularLocation>
        <location evidence="3">Golgi apparatus membrane</location>
        <topology evidence="3">Single-pass type I membrane protein</topology>
    </subcellularLocation>
    <subcellularLocation>
        <location evidence="13">Late endosome membrane</location>
        <topology evidence="13">Single-pass type I membrane protein</topology>
    </subcellularLocation>
</comment>
<dbReference type="AlphaFoldDB" id="D7URV5"/>
<dbReference type="SUPFAM" id="SSF54452">
    <property type="entry name" value="MHC antigen-recognition domain"/>
    <property type="match status" value="1"/>
</dbReference>
<keyword evidence="11" id="KW-1015">Disulfide bond</keyword>
<dbReference type="RefSeq" id="NP_001180253.1">
    <property type="nucleotide sequence ID" value="NM_001193324.1"/>
</dbReference>
<reference evidence="16" key="2">
    <citation type="journal article" date="2010" name="Immunogenetics">
        <title>Comparative genomic analysis of mammalian NKG2D ligand family genes provides insights into their origin and evolution.</title>
        <authorList>
            <person name="Kondo M."/>
            <person name="Maruoka T."/>
            <person name="Otsuka N."/>
            <person name="Kasamatsu J."/>
            <person name="Fugo K."/>
            <person name="Hanzawa N."/>
            <person name="Kasahara M."/>
        </authorList>
    </citation>
    <scope>NUCLEOTIDE SEQUENCE</scope>
    <source>
        <tissue evidence="16">Salivary gland</tissue>
    </source>
</reference>
<dbReference type="Pfam" id="PF07654">
    <property type="entry name" value="C1-set"/>
    <property type="match status" value="1"/>
</dbReference>
<dbReference type="InterPro" id="IPR037055">
    <property type="entry name" value="MHC_I-like_Ag-recog_sf"/>
</dbReference>
<evidence type="ECO:0000256" key="9">
    <source>
        <dbReference type="ARBA" id="ARBA00022989"/>
    </source>
</evidence>
<gene>
    <name evidence="16 17" type="primary">MILL-like</name>
</gene>
<dbReference type="STRING" id="13616.ENSMODP00000000409"/>
<dbReference type="OMA" id="HQGTFGP"/>
<keyword evidence="9" id="KW-1133">Transmembrane helix</keyword>
<dbReference type="SMART" id="SM00407">
    <property type="entry name" value="IGc1"/>
    <property type="match status" value="1"/>
</dbReference>
<evidence type="ECO:0000256" key="7">
    <source>
        <dbReference type="ARBA" id="ARBA00022729"/>
    </source>
</evidence>
<keyword evidence="5" id="KW-1003">Cell membrane</keyword>
<evidence type="ECO:0000256" key="2">
    <source>
        <dbReference type="ARBA" id="ARBA00004236"/>
    </source>
</evidence>
<protein>
    <submittedName>
        <fullName evidence="16 17">MHC class I-like located near the LRC-like</fullName>
    </submittedName>
</protein>
<evidence type="ECO:0000256" key="10">
    <source>
        <dbReference type="ARBA" id="ARBA00023136"/>
    </source>
</evidence>
<keyword evidence="12" id="KW-0325">Glycoprotein</keyword>
<dbReference type="PROSITE" id="PS50835">
    <property type="entry name" value="IG_LIKE"/>
    <property type="match status" value="1"/>
</dbReference>
<dbReference type="InterPro" id="IPR011161">
    <property type="entry name" value="MHC_I-like_Ag-recog"/>
</dbReference>
<proteinExistence type="evidence at transcript level"/>
<dbReference type="FunFam" id="3.30.500.10:FF:000003">
    <property type="entry name" value="IgG receptor FcRn large subunit p51"/>
    <property type="match status" value="1"/>
</dbReference>
<dbReference type="GO" id="GO:0031902">
    <property type="term" value="C:late endosome membrane"/>
    <property type="evidence" value="ECO:0007669"/>
    <property type="project" value="UniProtKB-SubCell"/>
</dbReference>
<dbReference type="GO" id="GO:0000139">
    <property type="term" value="C:Golgi membrane"/>
    <property type="evidence" value="ECO:0007669"/>
    <property type="project" value="UniProtKB-SubCell"/>
</dbReference>
<dbReference type="InterPro" id="IPR007110">
    <property type="entry name" value="Ig-like_dom"/>
</dbReference>
<accession>F6RUX9</accession>
<evidence type="ECO:0000256" key="13">
    <source>
        <dbReference type="ARBA" id="ARBA00037817"/>
    </source>
</evidence>
<reference evidence="17" key="3">
    <citation type="submission" date="2025-05" db="UniProtKB">
        <authorList>
            <consortium name="Ensembl"/>
        </authorList>
    </citation>
    <scope>IDENTIFICATION</scope>
</reference>
<dbReference type="eggNOG" id="ENOG502RU00">
    <property type="taxonomic scope" value="Eukaryota"/>
</dbReference>
<dbReference type="InterPro" id="IPR036179">
    <property type="entry name" value="Ig-like_dom_sf"/>
</dbReference>
<dbReference type="SUPFAM" id="SSF48726">
    <property type="entry name" value="Immunoglobulin"/>
    <property type="match status" value="1"/>
</dbReference>
<sequence length="343" mass="39437">MEGDWRDWRDLCLFFWSKFLRVQECQNSLHRPASCKVQLSQRRFLGIQRALDSGLHSLQYNFIAISNSDQESFSYSALVYLDDQLFLHYGSKSQLELRSTSLEVVIPPDIWKKESENLKGMRWKLRATLAKITQQSQEKDGSHTLQVILGCDLLKNGKTRGCLEYGYDGENFLTFQPETLTWEDYYHPAANSIKNDFATDLIDTKLNKAKVEQECPQQLQGYLAVLKEKKASPSLHVTSKLNNLWVCWAYNIFPGDVKITWLKDGQALNQKEQESGILRPSGDGTYQTSVSIYANPKELNYKCHVEHQGKNQTKAIPSGSVRKEFQIIFVNPVVIVIIFNLRE</sequence>
<dbReference type="InterPro" id="IPR011162">
    <property type="entry name" value="MHC_I/II-like_Ag-recog"/>
</dbReference>
<dbReference type="OrthoDB" id="9449998at2759"/>
<evidence type="ECO:0000256" key="8">
    <source>
        <dbReference type="ARBA" id="ARBA00022859"/>
    </source>
</evidence>
<dbReference type="GeneTree" id="ENSGT01150000286995"/>
<reference evidence="17 18" key="1">
    <citation type="journal article" date="2007" name="Nature">
        <title>Genome of the marsupial Monodelphis domestica reveals innovation in non-coding sequences.</title>
        <authorList>
            <person name="Mikkelsen T.S."/>
            <person name="Wakefield M.J."/>
            <person name="Aken B."/>
            <person name="Amemiya C.T."/>
            <person name="Chang J.L."/>
            <person name="Duke S."/>
            <person name="Garber M."/>
            <person name="Gentles A.J."/>
            <person name="Goodstadt L."/>
            <person name="Heger A."/>
            <person name="Jurka J."/>
            <person name="Kamal M."/>
            <person name="Mauceli E."/>
            <person name="Searle S.M."/>
            <person name="Sharpe T."/>
            <person name="Baker M.L."/>
            <person name="Batzer M.A."/>
            <person name="Benos P.V."/>
            <person name="Belov K."/>
            <person name="Clamp M."/>
            <person name="Cook A."/>
            <person name="Cuff J."/>
            <person name="Das R."/>
            <person name="Davidow L."/>
            <person name="Deakin J.E."/>
            <person name="Fazzari M.J."/>
            <person name="Glass J.L."/>
            <person name="Grabherr M."/>
            <person name="Greally J.M."/>
            <person name="Gu W."/>
            <person name="Hore T.A."/>
            <person name="Huttley G.A."/>
            <person name="Kleber M."/>
            <person name="Jirtle R.L."/>
            <person name="Koina E."/>
            <person name="Lee J.T."/>
            <person name="Mahony S."/>
            <person name="Marra M.A."/>
            <person name="Miller R.D."/>
            <person name="Nicholls R.D."/>
            <person name="Oda M."/>
            <person name="Papenfuss A.T."/>
            <person name="Parra Z.E."/>
            <person name="Pollock D.D."/>
            <person name="Ray D.A."/>
            <person name="Schein J.E."/>
            <person name="Speed T.P."/>
            <person name="Thompson K."/>
            <person name="VandeBerg J.L."/>
            <person name="Wade C.M."/>
            <person name="Walker J.A."/>
            <person name="Waters P.D."/>
            <person name="Webber C."/>
            <person name="Weidman J.R."/>
            <person name="Xie X."/>
            <person name="Zody M.C."/>
            <person name="Baldwin J."/>
            <person name="Abdouelleil A."/>
            <person name="Abdulkadir J."/>
            <person name="Abebe A."/>
            <person name="Abera B."/>
            <person name="Abreu J."/>
            <person name="Acer S.C."/>
            <person name="Aftuck L."/>
            <person name="Alexander A."/>
            <person name="An P."/>
            <person name="Anderson E."/>
            <person name="Anderson S."/>
            <person name="Arachi H."/>
            <person name="Azer M."/>
            <person name="Bachantsang P."/>
            <person name="Barry A."/>
            <person name="Bayul T."/>
            <person name="Berlin A."/>
            <person name="Bessette D."/>
            <person name="Bloom T."/>
            <person name="Bloom T."/>
            <person name="Boguslavskiy L."/>
            <person name="Bonnet C."/>
            <person name="Boukhgalter B."/>
            <person name="Bourzgui I."/>
            <person name="Brown A."/>
            <person name="Cahill P."/>
            <person name="Channer S."/>
            <person name="Cheshatsang Y."/>
            <person name="Chuda L."/>
            <person name="Citroen M."/>
            <person name="Collymore A."/>
            <person name="Cooke P."/>
            <person name="Costello M."/>
            <person name="D'Aco K."/>
            <person name="Daza R."/>
            <person name="De Haan G."/>
            <person name="DeGray S."/>
            <person name="DeMaso C."/>
            <person name="Dhargay N."/>
            <person name="Dooley K."/>
            <person name="Dooley E."/>
            <person name="Doricent M."/>
            <person name="Dorje P."/>
            <person name="Dorjee K."/>
            <person name="Dupes A."/>
            <person name="Elong R."/>
            <person name="Falk J."/>
            <person name="Farina A."/>
            <person name="Faro S."/>
            <person name="Ferguson D."/>
            <person name="Fisher S."/>
            <person name="Foley C.D."/>
            <person name="Franke A."/>
            <person name="Friedrich D."/>
            <person name="Gadbois L."/>
            <person name="Gearin G."/>
            <person name="Gearin C.R."/>
            <person name="Giannoukos G."/>
            <person name="Goode T."/>
            <person name="Graham J."/>
            <person name="Grandbois E."/>
            <person name="Grewal S."/>
            <person name="Gyaltsen K."/>
            <person name="Hafez N."/>
            <person name="Hagos B."/>
            <person name="Hall J."/>
            <person name="Henson C."/>
            <person name="Hollinger A."/>
            <person name="Honan T."/>
            <person name="Huard M.D."/>
            <person name="Hughes L."/>
            <person name="Hurhula B."/>
            <person name="Husby M.E."/>
            <person name="Kamat A."/>
            <person name="Kanga B."/>
            <person name="Kashin S."/>
            <person name="Khazanovich D."/>
            <person name="Kisner P."/>
            <person name="Lance K."/>
            <person name="Lara M."/>
            <person name="Lee W."/>
            <person name="Lennon N."/>
            <person name="Letendre F."/>
            <person name="LeVine R."/>
            <person name="Lipovsky A."/>
            <person name="Liu X."/>
            <person name="Liu J."/>
            <person name="Liu S."/>
            <person name="Lokyitsang T."/>
            <person name="Lokyitsang Y."/>
            <person name="Lubonja R."/>
            <person name="Lui A."/>
            <person name="MacDonald P."/>
            <person name="Magnisalis V."/>
            <person name="Maru K."/>
            <person name="Matthews C."/>
            <person name="McCusker W."/>
            <person name="McDonough S."/>
            <person name="Mehta T."/>
            <person name="Meldrim J."/>
            <person name="Meneus L."/>
            <person name="Mihai O."/>
            <person name="Mihalev A."/>
            <person name="Mihova T."/>
            <person name="Mittelman R."/>
            <person name="Mlenga V."/>
            <person name="Montmayeur A."/>
            <person name="Mulrain L."/>
            <person name="Navidi A."/>
            <person name="Naylor J."/>
            <person name="Negash T."/>
            <person name="Nguyen T."/>
            <person name="Nguyen N."/>
            <person name="Nicol R."/>
            <person name="Norbu C."/>
            <person name="Norbu N."/>
            <person name="Novod N."/>
            <person name="O'Neill B."/>
            <person name="Osman S."/>
            <person name="Markiewicz E."/>
            <person name="Oyono O.L."/>
            <person name="Patti C."/>
            <person name="Phunkhang P."/>
            <person name="Pierre F."/>
            <person name="Priest M."/>
            <person name="Raghuraman S."/>
            <person name="Rege F."/>
            <person name="Reyes R."/>
            <person name="Rise C."/>
            <person name="Rogov P."/>
            <person name="Ross K."/>
            <person name="Ryan E."/>
            <person name="Settipalli S."/>
            <person name="Shea T."/>
            <person name="Sherpa N."/>
            <person name="Shi L."/>
            <person name="Shih D."/>
            <person name="Sparrow T."/>
            <person name="Spaulding J."/>
            <person name="Stalker J."/>
            <person name="Stange-Thomann N."/>
            <person name="Stavropoulos S."/>
            <person name="Stone C."/>
            <person name="Strader C."/>
            <person name="Tesfaye S."/>
            <person name="Thomson T."/>
            <person name="Thoulutsang Y."/>
            <person name="Thoulutsang D."/>
            <person name="Topham K."/>
            <person name="Topping I."/>
            <person name="Tsamla T."/>
            <person name="Vassiliev H."/>
            <person name="Vo A."/>
            <person name="Wangchuk T."/>
            <person name="Wangdi T."/>
            <person name="Weiand M."/>
            <person name="Wilkinson J."/>
            <person name="Wilson A."/>
            <person name="Yadav S."/>
            <person name="Young G."/>
            <person name="Yu Q."/>
            <person name="Zembek L."/>
            <person name="Zhong D."/>
            <person name="Zimmer A."/>
            <person name="Zwirko Z."/>
            <person name="Jaffe D.B."/>
            <person name="Alvarez P."/>
            <person name="Brockman W."/>
            <person name="Butler J."/>
            <person name="Chin C."/>
            <person name="Gnerre S."/>
            <person name="MacCallum I."/>
            <person name="Graves J.A."/>
            <person name="Ponting C.P."/>
            <person name="Breen M."/>
            <person name="Samollow P.B."/>
            <person name="Lander E.S."/>
            <person name="Lindblad-Toh K."/>
        </authorList>
    </citation>
    <scope>NUCLEOTIDE SEQUENCE [LARGE SCALE GENOMIC DNA]</scope>
</reference>
<dbReference type="EMBL" id="AB540179">
    <property type="protein sequence ID" value="BAJ11490.1"/>
    <property type="molecule type" value="mRNA"/>
</dbReference>
<evidence type="ECO:0000256" key="5">
    <source>
        <dbReference type="ARBA" id="ARBA00022475"/>
    </source>
</evidence>
<evidence type="ECO:0000256" key="1">
    <source>
        <dbReference type="ARBA" id="ARBA00004158"/>
    </source>
</evidence>
<dbReference type="GeneID" id="100499216"/>
<dbReference type="GO" id="GO:0002474">
    <property type="term" value="P:antigen processing and presentation of peptide antigen via MHC class I"/>
    <property type="evidence" value="ECO:0007669"/>
    <property type="project" value="UniProtKB-KW"/>
</dbReference>
<evidence type="ECO:0000256" key="14">
    <source>
        <dbReference type="RuleBase" id="RU004439"/>
    </source>
</evidence>
<dbReference type="InterPro" id="IPR013783">
    <property type="entry name" value="Ig-like_fold"/>
</dbReference>
<keyword evidence="6" id="KW-0812">Transmembrane</keyword>
<keyword evidence="18" id="KW-1185">Reference proteome</keyword>
<accession>D7URV5</accession>
<dbReference type="Proteomes" id="UP000002280">
    <property type="component" value="Chromosome 4"/>
</dbReference>
<dbReference type="GO" id="GO:0031901">
    <property type="term" value="C:early endosome membrane"/>
    <property type="evidence" value="ECO:0007669"/>
    <property type="project" value="UniProtKB-SubCell"/>
</dbReference>
<keyword evidence="10" id="KW-0472">Membrane</keyword>
<evidence type="ECO:0000256" key="3">
    <source>
        <dbReference type="ARBA" id="ARBA00004614"/>
    </source>
</evidence>
<dbReference type="Gene3D" id="2.60.40.10">
    <property type="entry name" value="Immunoglobulins"/>
    <property type="match status" value="1"/>
</dbReference>
<dbReference type="HOGENOM" id="CLU_047501_0_1_1"/>
<dbReference type="GO" id="GO:0009897">
    <property type="term" value="C:external side of plasma membrane"/>
    <property type="evidence" value="ECO:0000318"/>
    <property type="project" value="GO_Central"/>
</dbReference>
<dbReference type="GO" id="GO:0006955">
    <property type="term" value="P:immune response"/>
    <property type="evidence" value="ECO:0000318"/>
    <property type="project" value="GO_Central"/>
</dbReference>
<evidence type="ECO:0000313" key="18">
    <source>
        <dbReference type="Proteomes" id="UP000002280"/>
    </source>
</evidence>
<dbReference type="PRINTS" id="PR01638">
    <property type="entry name" value="MHCCLASSI"/>
</dbReference>
<dbReference type="Bgee" id="ENSMODG00000000345">
    <property type="expression patterns" value="Expressed in lung and 17 other cell types or tissues"/>
</dbReference>
<dbReference type="Gene3D" id="3.30.500.10">
    <property type="entry name" value="MHC class I-like antigen recognition-like"/>
    <property type="match status" value="1"/>
</dbReference>
<evidence type="ECO:0000256" key="4">
    <source>
        <dbReference type="ARBA" id="ARBA00022451"/>
    </source>
</evidence>
<dbReference type="PANTHER" id="PTHR16675:SF242">
    <property type="entry name" value="MAJOR HISTOCOMPATIBILITY COMPLEX CLASS I-RELATED GENE PROTEIN"/>
    <property type="match status" value="1"/>
</dbReference>
<dbReference type="Pfam" id="PF00129">
    <property type="entry name" value="MHC_I"/>
    <property type="match status" value="1"/>
</dbReference>